<feature type="region of interest" description="Disordered" evidence="2">
    <location>
        <begin position="62"/>
        <end position="97"/>
    </location>
</feature>
<evidence type="ECO:0000313" key="4">
    <source>
        <dbReference type="Proteomes" id="UP000192907"/>
    </source>
</evidence>
<proteinExistence type="predicted"/>
<feature type="coiled-coil region" evidence="1">
    <location>
        <begin position="10"/>
        <end position="37"/>
    </location>
</feature>
<dbReference type="EMBL" id="FWZT01000025">
    <property type="protein sequence ID" value="SMF70070.1"/>
    <property type="molecule type" value="Genomic_DNA"/>
</dbReference>
<organism evidence="3 4">
    <name type="scientific">Pseudobacteriovorax antillogorgiicola</name>
    <dbReference type="NCBI Taxonomy" id="1513793"/>
    <lineage>
        <taxon>Bacteria</taxon>
        <taxon>Pseudomonadati</taxon>
        <taxon>Bdellovibrionota</taxon>
        <taxon>Oligoflexia</taxon>
        <taxon>Oligoflexales</taxon>
        <taxon>Pseudobacteriovoracaceae</taxon>
        <taxon>Pseudobacteriovorax</taxon>
    </lineage>
</organism>
<dbReference type="AlphaFoldDB" id="A0A1Y6CJJ4"/>
<evidence type="ECO:0000256" key="2">
    <source>
        <dbReference type="SAM" id="MobiDB-lite"/>
    </source>
</evidence>
<dbReference type="RefSeq" id="WP_132324123.1">
    <property type="nucleotide sequence ID" value="NZ_FWZT01000025.1"/>
</dbReference>
<keyword evidence="1" id="KW-0175">Coiled coil</keyword>
<gene>
    <name evidence="3" type="ORF">SAMN06296036_12586</name>
</gene>
<accession>A0A1Y6CJJ4</accession>
<evidence type="ECO:0000256" key="1">
    <source>
        <dbReference type="SAM" id="Coils"/>
    </source>
</evidence>
<reference evidence="4" key="1">
    <citation type="submission" date="2017-04" db="EMBL/GenBank/DDBJ databases">
        <authorList>
            <person name="Varghese N."/>
            <person name="Submissions S."/>
        </authorList>
    </citation>
    <scope>NUCLEOTIDE SEQUENCE [LARGE SCALE GENOMIC DNA]</scope>
    <source>
        <strain evidence="4">RKEM611</strain>
    </source>
</reference>
<feature type="compositionally biased region" description="Basic and acidic residues" evidence="2">
    <location>
        <begin position="62"/>
        <end position="82"/>
    </location>
</feature>
<sequence>MAKIKTPSSEKELLQKLNRVKLQLEQLQEVKKILLAEGIKPDDDDKRKESKYIQQVLGLEKDLKRLKGPKKPGDGRSPEVPKARSSSRGTKRPAGRA</sequence>
<name>A0A1Y6CJJ4_9BACT</name>
<evidence type="ECO:0000313" key="3">
    <source>
        <dbReference type="EMBL" id="SMF70070.1"/>
    </source>
</evidence>
<dbReference type="Proteomes" id="UP000192907">
    <property type="component" value="Unassembled WGS sequence"/>
</dbReference>
<keyword evidence="4" id="KW-1185">Reference proteome</keyword>
<protein>
    <submittedName>
        <fullName evidence="3">Uncharacterized protein</fullName>
    </submittedName>
</protein>